<reference evidence="1" key="1">
    <citation type="journal article" date="2021" name="New Phytol.">
        <title>Evolutionary innovations through gain and loss of genes in the ectomycorrhizal Boletales.</title>
        <authorList>
            <person name="Wu G."/>
            <person name="Miyauchi S."/>
            <person name="Morin E."/>
            <person name="Kuo A."/>
            <person name="Drula E."/>
            <person name="Varga T."/>
            <person name="Kohler A."/>
            <person name="Feng B."/>
            <person name="Cao Y."/>
            <person name="Lipzen A."/>
            <person name="Daum C."/>
            <person name="Hundley H."/>
            <person name="Pangilinan J."/>
            <person name="Johnson J."/>
            <person name="Barry K."/>
            <person name="LaButti K."/>
            <person name="Ng V."/>
            <person name="Ahrendt S."/>
            <person name="Min B."/>
            <person name="Choi I.G."/>
            <person name="Park H."/>
            <person name="Plett J.M."/>
            <person name="Magnuson J."/>
            <person name="Spatafora J.W."/>
            <person name="Nagy L.G."/>
            <person name="Henrissat B."/>
            <person name="Grigoriev I.V."/>
            <person name="Yang Z.L."/>
            <person name="Xu J."/>
            <person name="Martin F.M."/>
        </authorList>
    </citation>
    <scope>NUCLEOTIDE SEQUENCE</scope>
    <source>
        <strain evidence="1">KUC20120723A-06</strain>
    </source>
</reference>
<evidence type="ECO:0000313" key="1">
    <source>
        <dbReference type="EMBL" id="KAH7930978.1"/>
    </source>
</evidence>
<proteinExistence type="predicted"/>
<gene>
    <name evidence="1" type="ORF">BV22DRAFT_999261</name>
</gene>
<dbReference type="EMBL" id="MU266328">
    <property type="protein sequence ID" value="KAH7930978.1"/>
    <property type="molecule type" value="Genomic_DNA"/>
</dbReference>
<dbReference type="Proteomes" id="UP000790709">
    <property type="component" value="Unassembled WGS sequence"/>
</dbReference>
<name>A0ACB8C065_9AGAM</name>
<protein>
    <submittedName>
        <fullName evidence="1">Uncharacterized protein</fullName>
    </submittedName>
</protein>
<keyword evidence="2" id="KW-1185">Reference proteome</keyword>
<organism evidence="1 2">
    <name type="scientific">Leucogyrophana mollusca</name>
    <dbReference type="NCBI Taxonomy" id="85980"/>
    <lineage>
        <taxon>Eukaryota</taxon>
        <taxon>Fungi</taxon>
        <taxon>Dikarya</taxon>
        <taxon>Basidiomycota</taxon>
        <taxon>Agaricomycotina</taxon>
        <taxon>Agaricomycetes</taxon>
        <taxon>Agaricomycetidae</taxon>
        <taxon>Boletales</taxon>
        <taxon>Boletales incertae sedis</taxon>
        <taxon>Leucogyrophana</taxon>
    </lineage>
</organism>
<sequence>MADFVQGLDPGKLVFAETVLSFVVCPFTVPAYNLPIFLFGTYVHESSDAVQSLKTFTGILSVSVIYDIIWMAQNTQNGLLRMFSLIILLLKLPTTAAFLLALRQRGSQFPGLGTDISGPTGMTYCAVIKHTLTHSHHLVWSMPGGFTSTGREGYQTVDDEPRAPPPQVKVHAAPPPPPPTGGTQPGAYQSV</sequence>
<comment type="caution">
    <text evidence="1">The sequence shown here is derived from an EMBL/GenBank/DDBJ whole genome shotgun (WGS) entry which is preliminary data.</text>
</comment>
<evidence type="ECO:0000313" key="2">
    <source>
        <dbReference type="Proteomes" id="UP000790709"/>
    </source>
</evidence>
<accession>A0ACB8C065</accession>